<dbReference type="EMBL" id="CAQK01000063">
    <property type="protein sequence ID" value="CCQ49078.1"/>
    <property type="molecule type" value="Genomic_DNA"/>
</dbReference>
<feature type="compositionally biased region" description="Basic and acidic residues" evidence="1">
    <location>
        <begin position="25"/>
        <end position="41"/>
    </location>
</feature>
<evidence type="ECO:0000313" key="3">
    <source>
        <dbReference type="Proteomes" id="UP000018348"/>
    </source>
</evidence>
<sequence length="41" mass="4607">MVNEKAKSFCRKTGRVGQPQTLAEMPKRLESEPQKGCLDSK</sequence>
<name>T2I7X5_CROWT</name>
<dbReference type="Proteomes" id="UP000018348">
    <property type="component" value="Unassembled WGS sequence"/>
</dbReference>
<gene>
    <name evidence="2" type="ORF">CWATWH8502_4383</name>
</gene>
<comment type="caution">
    <text evidence="2">The sequence shown here is derived from an EMBL/GenBank/DDBJ whole genome shotgun (WGS) entry which is preliminary data.</text>
</comment>
<feature type="region of interest" description="Disordered" evidence="1">
    <location>
        <begin position="1"/>
        <end position="41"/>
    </location>
</feature>
<accession>T2I7X5</accession>
<evidence type="ECO:0000256" key="1">
    <source>
        <dbReference type="SAM" id="MobiDB-lite"/>
    </source>
</evidence>
<proteinExistence type="predicted"/>
<reference evidence="2 3" key="2">
    <citation type="submission" date="2013-09" db="EMBL/GenBank/DDBJ databases">
        <title>Whole genome comparison of six Crocosphaera watsonii strains with differing phenotypes.</title>
        <authorList>
            <person name="Bench S.R."/>
            <person name="Heller P."/>
            <person name="Frank I."/>
            <person name="Arciniega M."/>
            <person name="Shilova I.N."/>
            <person name="Zehr J.P."/>
        </authorList>
    </citation>
    <scope>NUCLEOTIDE SEQUENCE [LARGE SCALE GENOMIC DNA]</scope>
    <source>
        <strain evidence="2 3">WH 8502</strain>
    </source>
</reference>
<dbReference type="AlphaFoldDB" id="T2I7X5"/>
<reference evidence="2 3" key="1">
    <citation type="submission" date="2013-01" db="EMBL/GenBank/DDBJ databases">
        <authorList>
            <person name="Bench S."/>
        </authorList>
    </citation>
    <scope>NUCLEOTIDE SEQUENCE [LARGE SCALE GENOMIC DNA]</scope>
    <source>
        <strain evidence="2 3">WH 8502</strain>
    </source>
</reference>
<protein>
    <submittedName>
        <fullName evidence="2">Uncharacterized protein</fullName>
    </submittedName>
</protein>
<evidence type="ECO:0000313" key="2">
    <source>
        <dbReference type="EMBL" id="CCQ49078.1"/>
    </source>
</evidence>
<organism evidence="2 3">
    <name type="scientific">Crocosphaera watsonii WH 8502</name>
    <dbReference type="NCBI Taxonomy" id="423474"/>
    <lineage>
        <taxon>Bacteria</taxon>
        <taxon>Bacillati</taxon>
        <taxon>Cyanobacteriota</taxon>
        <taxon>Cyanophyceae</taxon>
        <taxon>Oscillatoriophycideae</taxon>
        <taxon>Chroococcales</taxon>
        <taxon>Aphanothecaceae</taxon>
        <taxon>Crocosphaera</taxon>
    </lineage>
</organism>